<proteinExistence type="predicted"/>
<reference evidence="9" key="1">
    <citation type="journal article" date="2017" name="Appl. Environ. Microbiol.">
        <title>Genomic analysis of Calderihabitans maritimus KKC1, a thermophilic hydrogenogenic carboxydotrophic bacterium isolated from marine sediment.</title>
        <authorList>
            <person name="Omae K."/>
            <person name="Yoneda Y."/>
            <person name="Fukuyama Y."/>
            <person name="Yoshida T."/>
            <person name="Sako Y."/>
        </authorList>
    </citation>
    <scope>NUCLEOTIDE SEQUENCE [LARGE SCALE GENOMIC DNA]</scope>
    <source>
        <strain evidence="9">KKC1</strain>
    </source>
</reference>
<feature type="transmembrane region" description="Helical" evidence="7">
    <location>
        <begin position="43"/>
        <end position="63"/>
    </location>
</feature>
<dbReference type="InterPro" id="IPR000715">
    <property type="entry name" value="Glycosyl_transferase_4"/>
</dbReference>
<sequence>MGVGWLGVLSFIITFLILPSVLRLERETGLLADNYRGESIPSAGGLGIILGFMSAFFLVSLWWQPENSVMVIAVSFLLTGLVGFVDDVAGNREVRGLAGHLGQLWRRRHLTTGGLKALVGGGTAFYASKVLFSDWMQALFSAAVVALLTNTLNLLDLRPGRSLKFFFLLTIIFVTASGINSLTAFLLGVGGAALAFFHYDLTGKAMLGDTGSNALGMVLGLAAAAVLPLGGRIILLFLLVCLHWYTEKHSLTALIERVRWLRLLDNLGRR</sequence>
<evidence type="ECO:0008006" key="10">
    <source>
        <dbReference type="Google" id="ProtNLM"/>
    </source>
</evidence>
<evidence type="ECO:0000256" key="5">
    <source>
        <dbReference type="ARBA" id="ARBA00023136"/>
    </source>
</evidence>
<evidence type="ECO:0000256" key="3">
    <source>
        <dbReference type="ARBA" id="ARBA00022692"/>
    </source>
</evidence>
<comment type="caution">
    <text evidence="8">The sequence shown here is derived from an EMBL/GenBank/DDBJ whole genome shotgun (WGS) entry which is preliminary data.</text>
</comment>
<gene>
    <name evidence="8" type="ORF">KKC1_08330</name>
</gene>
<keyword evidence="2" id="KW-0808">Transferase</keyword>
<keyword evidence="9" id="KW-1185">Reference proteome</keyword>
<feature type="transmembrane region" description="Helical" evidence="7">
    <location>
        <begin position="167"/>
        <end position="197"/>
    </location>
</feature>
<name>A0A1Z5HQ62_9FIRM</name>
<keyword evidence="6" id="KW-0460">Magnesium</keyword>
<protein>
    <recommendedName>
        <fullName evidence="10">UDP-N-acetylmuramyl pentapeptide phosphotransferase/UDP-N-acetylglucosamine-1-phosphate transferase</fullName>
    </recommendedName>
</protein>
<evidence type="ECO:0000313" key="8">
    <source>
        <dbReference type="EMBL" id="GAW91672.1"/>
    </source>
</evidence>
<keyword evidence="6" id="KW-0479">Metal-binding</keyword>
<keyword evidence="3 7" id="KW-0812">Transmembrane</keyword>
<evidence type="ECO:0000313" key="9">
    <source>
        <dbReference type="Proteomes" id="UP000197032"/>
    </source>
</evidence>
<feature type="transmembrane region" description="Helical" evidence="7">
    <location>
        <begin position="135"/>
        <end position="155"/>
    </location>
</feature>
<keyword evidence="5 7" id="KW-0472">Membrane</keyword>
<evidence type="ECO:0000256" key="6">
    <source>
        <dbReference type="PIRSR" id="PIRSR600715-1"/>
    </source>
</evidence>
<evidence type="ECO:0000256" key="1">
    <source>
        <dbReference type="ARBA" id="ARBA00004141"/>
    </source>
</evidence>
<evidence type="ECO:0000256" key="4">
    <source>
        <dbReference type="ARBA" id="ARBA00022989"/>
    </source>
</evidence>
<dbReference type="AlphaFoldDB" id="A0A1Z5HQ62"/>
<comment type="cofactor">
    <cofactor evidence="6">
        <name>Mg(2+)</name>
        <dbReference type="ChEBI" id="CHEBI:18420"/>
    </cofactor>
</comment>
<feature type="binding site" evidence="6">
    <location>
        <position position="209"/>
    </location>
    <ligand>
        <name>Mg(2+)</name>
        <dbReference type="ChEBI" id="CHEBI:18420"/>
    </ligand>
</feature>
<feature type="transmembrane region" description="Helical" evidence="7">
    <location>
        <begin position="6"/>
        <end position="22"/>
    </location>
</feature>
<feature type="binding site" evidence="6">
    <location>
        <position position="153"/>
    </location>
    <ligand>
        <name>Mg(2+)</name>
        <dbReference type="ChEBI" id="CHEBI:18420"/>
    </ligand>
</feature>
<keyword evidence="4 7" id="KW-1133">Transmembrane helix</keyword>
<comment type="subcellular location">
    <subcellularLocation>
        <location evidence="1">Membrane</location>
        <topology evidence="1">Multi-pass membrane protein</topology>
    </subcellularLocation>
</comment>
<organism evidence="8 9">
    <name type="scientific">Calderihabitans maritimus</name>
    <dbReference type="NCBI Taxonomy" id="1246530"/>
    <lineage>
        <taxon>Bacteria</taxon>
        <taxon>Bacillati</taxon>
        <taxon>Bacillota</taxon>
        <taxon>Clostridia</taxon>
        <taxon>Neomoorellales</taxon>
        <taxon>Calderihabitantaceae</taxon>
        <taxon>Calderihabitans</taxon>
    </lineage>
</organism>
<dbReference type="GO" id="GO:0016020">
    <property type="term" value="C:membrane"/>
    <property type="evidence" value="ECO:0007669"/>
    <property type="project" value="UniProtKB-SubCell"/>
</dbReference>
<dbReference type="Proteomes" id="UP000197032">
    <property type="component" value="Unassembled WGS sequence"/>
</dbReference>
<dbReference type="OrthoDB" id="2679245at2"/>
<feature type="transmembrane region" description="Helical" evidence="7">
    <location>
        <begin position="69"/>
        <end position="89"/>
    </location>
</feature>
<feature type="transmembrane region" description="Helical" evidence="7">
    <location>
        <begin position="217"/>
        <end position="245"/>
    </location>
</feature>
<accession>A0A1Z5HQ62</accession>
<dbReference type="EMBL" id="BDGJ01000024">
    <property type="protein sequence ID" value="GAW91672.1"/>
    <property type="molecule type" value="Genomic_DNA"/>
</dbReference>
<dbReference type="Pfam" id="PF00953">
    <property type="entry name" value="Glycos_transf_4"/>
    <property type="match status" value="1"/>
</dbReference>
<dbReference type="GO" id="GO:0046872">
    <property type="term" value="F:metal ion binding"/>
    <property type="evidence" value="ECO:0007669"/>
    <property type="project" value="UniProtKB-KW"/>
</dbReference>
<evidence type="ECO:0000256" key="7">
    <source>
        <dbReference type="SAM" id="Phobius"/>
    </source>
</evidence>
<evidence type="ECO:0000256" key="2">
    <source>
        <dbReference type="ARBA" id="ARBA00022679"/>
    </source>
</evidence>
<dbReference type="GO" id="GO:0016780">
    <property type="term" value="F:phosphotransferase activity, for other substituted phosphate groups"/>
    <property type="evidence" value="ECO:0007669"/>
    <property type="project" value="InterPro"/>
</dbReference>